<feature type="region of interest" description="Disordered" evidence="6">
    <location>
        <begin position="148"/>
        <end position="177"/>
    </location>
</feature>
<sequence>MSIPVQSGSKVSFTDFIARKCKEQPFVPIGCIATVGALLGASYHLRKGNRNQFNKYLRLRVYAQGATVVALMIYGGVAFTNDQQQANYIKNRIALGELPKDTYYPGRKDVPKPPKDTSLPFNIPHDEQPSIPNTFPRIEDEIPTSLPESLSTAVDAPPSLSKDNTQGTGNAYPLRKEERMKISDFARRLKEAEQLHKEEEAVKKATKQ</sequence>
<gene>
    <name evidence="9" type="ORF">L201_000930</name>
</gene>
<dbReference type="PANTHER" id="PTHR12297:SF3">
    <property type="entry name" value="HIG1 DOMAIN FAMILY MEMBER 1A"/>
    <property type="match status" value="1"/>
</dbReference>
<dbReference type="Proteomes" id="UP001355207">
    <property type="component" value="Chromosome 1"/>
</dbReference>
<evidence type="ECO:0000256" key="7">
    <source>
        <dbReference type="SAM" id="Phobius"/>
    </source>
</evidence>
<dbReference type="PANTHER" id="PTHR12297">
    <property type="entry name" value="HYPOXIA-INDUCBILE GENE 1 HIG1 -RELATED"/>
    <property type="match status" value="1"/>
</dbReference>
<dbReference type="Gene3D" id="6.10.140.1320">
    <property type="match status" value="1"/>
</dbReference>
<dbReference type="EMBL" id="CP144098">
    <property type="protein sequence ID" value="WWC86059.1"/>
    <property type="molecule type" value="Genomic_DNA"/>
</dbReference>
<keyword evidence="2 7" id="KW-0812">Transmembrane</keyword>
<evidence type="ECO:0000256" key="4">
    <source>
        <dbReference type="ARBA" id="ARBA00023128"/>
    </source>
</evidence>
<accession>A0AAX4JME9</accession>
<feature type="transmembrane region" description="Helical" evidence="7">
    <location>
        <begin position="57"/>
        <end position="79"/>
    </location>
</feature>
<organism evidence="9 10">
    <name type="scientific">Kwoniella dendrophila CBS 6074</name>
    <dbReference type="NCBI Taxonomy" id="1295534"/>
    <lineage>
        <taxon>Eukaryota</taxon>
        <taxon>Fungi</taxon>
        <taxon>Dikarya</taxon>
        <taxon>Basidiomycota</taxon>
        <taxon>Agaricomycotina</taxon>
        <taxon>Tremellomycetes</taxon>
        <taxon>Tremellales</taxon>
        <taxon>Cryptococcaceae</taxon>
        <taxon>Kwoniella</taxon>
    </lineage>
</organism>
<feature type="transmembrane region" description="Helical" evidence="7">
    <location>
        <begin position="26"/>
        <end position="45"/>
    </location>
</feature>
<evidence type="ECO:0000256" key="3">
    <source>
        <dbReference type="ARBA" id="ARBA00022989"/>
    </source>
</evidence>
<keyword evidence="3 7" id="KW-1133">Transmembrane helix</keyword>
<dbReference type="RefSeq" id="XP_066072822.1">
    <property type="nucleotide sequence ID" value="XM_066216725.1"/>
</dbReference>
<evidence type="ECO:0000256" key="2">
    <source>
        <dbReference type="ARBA" id="ARBA00022692"/>
    </source>
</evidence>
<dbReference type="GeneID" id="91091602"/>
<protein>
    <recommendedName>
        <fullName evidence="8">HIG1 domain-containing protein</fullName>
    </recommendedName>
</protein>
<evidence type="ECO:0000256" key="1">
    <source>
        <dbReference type="ARBA" id="ARBA00004325"/>
    </source>
</evidence>
<dbReference type="AlphaFoldDB" id="A0AAX4JME9"/>
<reference evidence="9 10" key="1">
    <citation type="submission" date="2024-01" db="EMBL/GenBank/DDBJ databases">
        <title>Comparative genomics of Cryptococcus and Kwoniella reveals pathogenesis evolution and contrasting modes of karyotype evolution via chromosome fusion or intercentromeric recombination.</title>
        <authorList>
            <person name="Coelho M.A."/>
            <person name="David-Palma M."/>
            <person name="Shea T."/>
            <person name="Bowers K."/>
            <person name="McGinley-Smith S."/>
            <person name="Mohammad A.W."/>
            <person name="Gnirke A."/>
            <person name="Yurkov A.M."/>
            <person name="Nowrousian M."/>
            <person name="Sun S."/>
            <person name="Cuomo C.A."/>
            <person name="Heitman J."/>
        </authorList>
    </citation>
    <scope>NUCLEOTIDE SEQUENCE [LARGE SCALE GENOMIC DNA]</scope>
    <source>
        <strain evidence="9 10">CBS 6074</strain>
    </source>
</reference>
<proteinExistence type="predicted"/>
<name>A0AAX4JME9_9TREE</name>
<comment type="subcellular location">
    <subcellularLocation>
        <location evidence="1">Mitochondrion membrane</location>
    </subcellularLocation>
</comment>
<evidence type="ECO:0000256" key="6">
    <source>
        <dbReference type="SAM" id="MobiDB-lite"/>
    </source>
</evidence>
<keyword evidence="4" id="KW-0496">Mitochondrion</keyword>
<feature type="domain" description="HIG1" evidence="8">
    <location>
        <begin position="1"/>
        <end position="89"/>
    </location>
</feature>
<keyword evidence="5 7" id="KW-0472">Membrane</keyword>
<evidence type="ECO:0000256" key="5">
    <source>
        <dbReference type="ARBA" id="ARBA00023136"/>
    </source>
</evidence>
<dbReference type="Pfam" id="PF04588">
    <property type="entry name" value="HIG_1_N"/>
    <property type="match status" value="1"/>
</dbReference>
<evidence type="ECO:0000313" key="9">
    <source>
        <dbReference type="EMBL" id="WWC86059.1"/>
    </source>
</evidence>
<evidence type="ECO:0000313" key="10">
    <source>
        <dbReference type="Proteomes" id="UP001355207"/>
    </source>
</evidence>
<dbReference type="InterPro" id="IPR007667">
    <property type="entry name" value="Hypoxia_induced_domain"/>
</dbReference>
<dbReference type="GO" id="GO:0031966">
    <property type="term" value="C:mitochondrial membrane"/>
    <property type="evidence" value="ECO:0007669"/>
    <property type="project" value="UniProtKB-SubCell"/>
</dbReference>
<dbReference type="InterPro" id="IPR050355">
    <property type="entry name" value="RCF1"/>
</dbReference>
<dbReference type="PROSITE" id="PS51503">
    <property type="entry name" value="HIG1"/>
    <property type="match status" value="1"/>
</dbReference>
<dbReference type="GO" id="GO:0097250">
    <property type="term" value="P:mitochondrial respirasome assembly"/>
    <property type="evidence" value="ECO:0007669"/>
    <property type="project" value="TreeGrafter"/>
</dbReference>
<evidence type="ECO:0000259" key="8">
    <source>
        <dbReference type="PROSITE" id="PS51503"/>
    </source>
</evidence>
<keyword evidence="10" id="KW-1185">Reference proteome</keyword>